<dbReference type="STRING" id="29529.SAMN04488122_2804"/>
<dbReference type="GO" id="GO:0038023">
    <property type="term" value="F:signaling receptor activity"/>
    <property type="evidence" value="ECO:0007669"/>
    <property type="project" value="InterPro"/>
</dbReference>
<feature type="domain" description="TonB-dependent receptor plug" evidence="18">
    <location>
        <begin position="137"/>
        <end position="239"/>
    </location>
</feature>
<evidence type="ECO:0000256" key="4">
    <source>
        <dbReference type="ARBA" id="ARBA00022452"/>
    </source>
</evidence>
<reference evidence="20" key="1">
    <citation type="submission" date="2016-10" db="EMBL/GenBank/DDBJ databases">
        <authorList>
            <person name="Varghese N."/>
            <person name="Submissions S."/>
        </authorList>
    </citation>
    <scope>NUCLEOTIDE SEQUENCE [LARGE SCALE GENOMIC DNA]</scope>
    <source>
        <strain evidence="20">DSM 3695</strain>
    </source>
</reference>
<evidence type="ECO:0000256" key="9">
    <source>
        <dbReference type="ARBA" id="ARBA00023065"/>
    </source>
</evidence>
<keyword evidence="13 14" id="KW-0998">Cell outer membrane</keyword>
<keyword evidence="7 16" id="KW-0732">Signal</keyword>
<dbReference type="AlphaFoldDB" id="A0A1I0RGQ8"/>
<dbReference type="GO" id="GO:0009279">
    <property type="term" value="C:cell outer membrane"/>
    <property type="evidence" value="ECO:0007669"/>
    <property type="project" value="UniProtKB-SubCell"/>
</dbReference>
<evidence type="ECO:0000256" key="2">
    <source>
        <dbReference type="ARBA" id="ARBA00009810"/>
    </source>
</evidence>
<organism evidence="19 20">
    <name type="scientific">Chitinophaga arvensicola</name>
    <dbReference type="NCBI Taxonomy" id="29529"/>
    <lineage>
        <taxon>Bacteria</taxon>
        <taxon>Pseudomonadati</taxon>
        <taxon>Bacteroidota</taxon>
        <taxon>Chitinophagia</taxon>
        <taxon>Chitinophagales</taxon>
        <taxon>Chitinophagaceae</taxon>
        <taxon>Chitinophaga</taxon>
    </lineage>
</organism>
<feature type="domain" description="TonB-dependent receptor-like beta-barrel" evidence="17">
    <location>
        <begin position="317"/>
        <end position="802"/>
    </location>
</feature>
<dbReference type="Gene3D" id="2.170.130.10">
    <property type="entry name" value="TonB-dependent receptor, plug domain"/>
    <property type="match status" value="1"/>
</dbReference>
<gene>
    <name evidence="19" type="ORF">SAMN04488122_2804</name>
</gene>
<evidence type="ECO:0000256" key="15">
    <source>
        <dbReference type="RuleBase" id="RU003357"/>
    </source>
</evidence>
<feature type="chain" id="PRO_5011675381" evidence="16">
    <location>
        <begin position="25"/>
        <end position="833"/>
    </location>
</feature>
<dbReference type="Proteomes" id="UP000199310">
    <property type="component" value="Unassembled WGS sequence"/>
</dbReference>
<evidence type="ECO:0000256" key="5">
    <source>
        <dbReference type="ARBA" id="ARBA00022496"/>
    </source>
</evidence>
<accession>A0A1I0RGQ8</accession>
<evidence type="ECO:0000256" key="6">
    <source>
        <dbReference type="ARBA" id="ARBA00022692"/>
    </source>
</evidence>
<dbReference type="OrthoDB" id="9758472at2"/>
<dbReference type="InterPro" id="IPR010105">
    <property type="entry name" value="TonB_sidphr_rcpt"/>
</dbReference>
<dbReference type="Gene3D" id="2.40.170.20">
    <property type="entry name" value="TonB-dependent receptor, beta-barrel domain"/>
    <property type="match status" value="1"/>
</dbReference>
<evidence type="ECO:0000256" key="14">
    <source>
        <dbReference type="PROSITE-ProRule" id="PRU01360"/>
    </source>
</evidence>
<keyword evidence="8" id="KW-0408">Iron</keyword>
<evidence type="ECO:0000259" key="18">
    <source>
        <dbReference type="Pfam" id="PF07715"/>
    </source>
</evidence>
<dbReference type="InterPro" id="IPR008969">
    <property type="entry name" value="CarboxyPept-like_regulatory"/>
</dbReference>
<keyword evidence="11 14" id="KW-0472">Membrane</keyword>
<keyword evidence="9" id="KW-0406">Ion transport</keyword>
<comment type="subcellular location">
    <subcellularLocation>
        <location evidence="1 14">Cell outer membrane</location>
        <topology evidence="1 14">Multi-pass membrane protein</topology>
    </subcellularLocation>
</comment>
<name>A0A1I0RGQ8_9BACT</name>
<dbReference type="Pfam" id="PF07715">
    <property type="entry name" value="Plug"/>
    <property type="match status" value="1"/>
</dbReference>
<dbReference type="Gene3D" id="2.60.40.1120">
    <property type="entry name" value="Carboxypeptidase-like, regulatory domain"/>
    <property type="match status" value="1"/>
</dbReference>
<keyword evidence="20" id="KW-1185">Reference proteome</keyword>
<dbReference type="GO" id="GO:0015891">
    <property type="term" value="P:siderophore transport"/>
    <property type="evidence" value="ECO:0007669"/>
    <property type="project" value="InterPro"/>
</dbReference>
<evidence type="ECO:0000313" key="19">
    <source>
        <dbReference type="EMBL" id="SEW39980.1"/>
    </source>
</evidence>
<keyword evidence="10 15" id="KW-0798">TonB box</keyword>
<dbReference type="InterPro" id="IPR039426">
    <property type="entry name" value="TonB-dep_rcpt-like"/>
</dbReference>
<evidence type="ECO:0000256" key="12">
    <source>
        <dbReference type="ARBA" id="ARBA00023170"/>
    </source>
</evidence>
<keyword evidence="3 14" id="KW-0813">Transport</keyword>
<dbReference type="RefSeq" id="WP_089895664.1">
    <property type="nucleotide sequence ID" value="NZ_FOJG01000001.1"/>
</dbReference>
<evidence type="ECO:0000256" key="11">
    <source>
        <dbReference type="ARBA" id="ARBA00023136"/>
    </source>
</evidence>
<evidence type="ECO:0000313" key="20">
    <source>
        <dbReference type="Proteomes" id="UP000199310"/>
    </source>
</evidence>
<evidence type="ECO:0000256" key="8">
    <source>
        <dbReference type="ARBA" id="ARBA00023004"/>
    </source>
</evidence>
<proteinExistence type="inferred from homology"/>
<protein>
    <submittedName>
        <fullName evidence="19">Iron complex outermembrane recepter protein</fullName>
    </submittedName>
</protein>
<keyword evidence="4 14" id="KW-1134">Transmembrane beta strand</keyword>
<keyword evidence="6 14" id="KW-0812">Transmembrane</keyword>
<evidence type="ECO:0000256" key="7">
    <source>
        <dbReference type="ARBA" id="ARBA00022729"/>
    </source>
</evidence>
<evidence type="ECO:0000256" key="16">
    <source>
        <dbReference type="SAM" id="SignalP"/>
    </source>
</evidence>
<evidence type="ECO:0000256" key="1">
    <source>
        <dbReference type="ARBA" id="ARBA00004571"/>
    </source>
</evidence>
<evidence type="ECO:0000259" key="17">
    <source>
        <dbReference type="Pfam" id="PF00593"/>
    </source>
</evidence>
<evidence type="ECO:0000256" key="3">
    <source>
        <dbReference type="ARBA" id="ARBA00022448"/>
    </source>
</evidence>
<dbReference type="SUPFAM" id="SSF49464">
    <property type="entry name" value="Carboxypeptidase regulatory domain-like"/>
    <property type="match status" value="1"/>
</dbReference>
<dbReference type="NCBIfam" id="TIGR01783">
    <property type="entry name" value="TonB-siderophor"/>
    <property type="match status" value="1"/>
</dbReference>
<dbReference type="PANTHER" id="PTHR32552:SF68">
    <property type="entry name" value="FERRICHROME OUTER MEMBRANE TRANSPORTER_PHAGE RECEPTOR"/>
    <property type="match status" value="1"/>
</dbReference>
<keyword evidence="12" id="KW-0675">Receptor</keyword>
<feature type="signal peptide" evidence="16">
    <location>
        <begin position="1"/>
        <end position="24"/>
    </location>
</feature>
<sequence>MISIWRKAALCLVVICLFTIHAFAQVMISGTITDEKNNPLSRVSIRLGKQNTFSDSSGNYHFSDVRKGEYTIVFSHVGFETFADRITLDPAATATSVRNIILLAVSKELQGVEVTGRKEKGYKNSVTFAGTKTATDIKDIPQSIQYVTKEVMQDQGAVRMTDIVKNVSGVNQHTFYDDVTIRGFRNQGGVGSNSSTQLFNGLRTFNGFWRQSLLNYLERVEIIKGPAAALYGNANPGGTINKVTKKPLEEDRKSVNLQIGSWSTMRLNTDFTGPLNKDKTVLYRLNLGYENANSFRDLLFDKNIVIAPSISYLPSEKTRINLDVVYNKSDSRLDRGQSIFGSSDLYSTPISLNVADVNDFLKEKTYLVTASMSHQLSSHVTFNTSFLRTGYRQDLLEHRSTAFAVDKQGKQIQELALRRASMRHNEQFSNSFTAYLNVDVKTGPLAHTLLVGYDYNDSKIPVGSSQSDAAGYRLKDGTVTAKYVAKDSAKYEFYEYKGKMIPKPNVTSYDLTANQHRLLNTNSYIYQDNNTDVVVPYFSEQHSVYAQDQITFNRLKILMGLRYNYYIDNPGYATPAVTKVTQQSVLPRIGATYELTSHINAYATYATGYNPQSASSQNKVSGGPFDPLRSTLLEAGLKTEWFQKRLSATMSVYSIEQRNTLYNAMDPDNPDLLVQIGKEKAKGVELDVVGSILPNLTLIVTYAYNNATLEGAQGMTDSLYNHQQKPNAPKHQGSIWSKYEFTHGPLKGFGIGAGTYYVGDRTFGFQGTNNILPSKGPGYLLVNAALYYRVNKFLLQANFNNITNKTHWVGGYDNSRLYPGAPRNWLTSVSYVF</sequence>
<dbReference type="SUPFAM" id="SSF56935">
    <property type="entry name" value="Porins"/>
    <property type="match status" value="1"/>
</dbReference>
<dbReference type="GO" id="GO:0015344">
    <property type="term" value="F:siderophore uptake transmembrane transporter activity"/>
    <property type="evidence" value="ECO:0007669"/>
    <property type="project" value="TreeGrafter"/>
</dbReference>
<dbReference type="CDD" id="cd01347">
    <property type="entry name" value="ligand_gated_channel"/>
    <property type="match status" value="1"/>
</dbReference>
<evidence type="ECO:0000256" key="10">
    <source>
        <dbReference type="ARBA" id="ARBA00023077"/>
    </source>
</evidence>
<dbReference type="Pfam" id="PF00593">
    <property type="entry name" value="TonB_dep_Rec_b-barrel"/>
    <property type="match status" value="1"/>
</dbReference>
<keyword evidence="5" id="KW-0410">Iron transport</keyword>
<dbReference type="PANTHER" id="PTHR32552">
    <property type="entry name" value="FERRICHROME IRON RECEPTOR-RELATED"/>
    <property type="match status" value="1"/>
</dbReference>
<dbReference type="Pfam" id="PF13620">
    <property type="entry name" value="CarboxypepD_reg"/>
    <property type="match status" value="1"/>
</dbReference>
<dbReference type="InterPro" id="IPR036942">
    <property type="entry name" value="Beta-barrel_TonB_sf"/>
</dbReference>
<dbReference type="PROSITE" id="PS52016">
    <property type="entry name" value="TONB_DEPENDENT_REC_3"/>
    <property type="match status" value="1"/>
</dbReference>
<dbReference type="InterPro" id="IPR000531">
    <property type="entry name" value="Beta-barrel_TonB"/>
</dbReference>
<comment type="similarity">
    <text evidence="2 14 15">Belongs to the TonB-dependent receptor family.</text>
</comment>
<dbReference type="InterPro" id="IPR012910">
    <property type="entry name" value="Plug_dom"/>
</dbReference>
<evidence type="ECO:0000256" key="13">
    <source>
        <dbReference type="ARBA" id="ARBA00023237"/>
    </source>
</evidence>
<dbReference type="EMBL" id="FOJG01000001">
    <property type="protein sequence ID" value="SEW39980.1"/>
    <property type="molecule type" value="Genomic_DNA"/>
</dbReference>
<dbReference type="InterPro" id="IPR037066">
    <property type="entry name" value="Plug_dom_sf"/>
</dbReference>